<name>A0A6V6YWF6_9FLAO</name>
<reference evidence="1 2" key="1">
    <citation type="submission" date="2020-06" db="EMBL/GenBank/DDBJ databases">
        <authorList>
            <person name="Criscuolo A."/>
        </authorList>
    </citation>
    <scope>NUCLEOTIDE SEQUENCE [LARGE SCALE GENOMIC DNA]</scope>
    <source>
        <strain evidence="2">CIP 111411</strain>
    </source>
</reference>
<proteinExistence type="predicted"/>
<dbReference type="AlphaFoldDB" id="A0A6V6YWF6"/>
<organism evidence="1 2">
    <name type="scientific">Flavobacterium salmonis</name>
    <dbReference type="NCBI Taxonomy" id="2654844"/>
    <lineage>
        <taxon>Bacteria</taxon>
        <taxon>Pseudomonadati</taxon>
        <taxon>Bacteroidota</taxon>
        <taxon>Flavobacteriia</taxon>
        <taxon>Flavobacteriales</taxon>
        <taxon>Flavobacteriaceae</taxon>
        <taxon>Flavobacterium</taxon>
    </lineage>
</organism>
<protein>
    <submittedName>
        <fullName evidence="1">Uncharacterized protein</fullName>
    </submittedName>
</protein>
<accession>A0A6V6YWF6</accession>
<evidence type="ECO:0000313" key="2">
    <source>
        <dbReference type="Proteomes" id="UP000530060"/>
    </source>
</evidence>
<keyword evidence="2" id="KW-1185">Reference proteome</keyword>
<comment type="caution">
    <text evidence="1">The sequence shown here is derived from an EMBL/GenBank/DDBJ whole genome shotgun (WGS) entry which is preliminary data.</text>
</comment>
<gene>
    <name evidence="1" type="ORF">FLAT13_01872</name>
</gene>
<dbReference type="Proteomes" id="UP000530060">
    <property type="component" value="Unassembled WGS sequence"/>
</dbReference>
<evidence type="ECO:0000313" key="1">
    <source>
        <dbReference type="EMBL" id="CAD0003803.1"/>
    </source>
</evidence>
<sequence>MLISEKSKDTITHDYTGFKIIDPSQESSCLIKWSTIETIIFSPNNHY</sequence>
<dbReference type="EMBL" id="CAIJDP010000066">
    <property type="protein sequence ID" value="CAD0003803.1"/>
    <property type="molecule type" value="Genomic_DNA"/>
</dbReference>